<comment type="subcellular location">
    <subcellularLocation>
        <location evidence="1">Endomembrane system</location>
        <topology evidence="1">Multi-pass membrane protein</topology>
    </subcellularLocation>
</comment>
<evidence type="ECO:0000256" key="3">
    <source>
        <dbReference type="ARBA" id="ARBA00022989"/>
    </source>
</evidence>
<dbReference type="PANTHER" id="PTHR21324:SF2">
    <property type="entry name" value="EG:22E5.9 PROTEIN"/>
    <property type="match status" value="1"/>
</dbReference>
<feature type="domain" description="CWH43-like N-terminal" evidence="7">
    <location>
        <begin position="9"/>
        <end position="224"/>
    </location>
</feature>
<evidence type="ECO:0000313" key="8">
    <source>
        <dbReference type="EMBL" id="KFH46298.1"/>
    </source>
</evidence>
<protein>
    <recommendedName>
        <fullName evidence="7">CWH43-like N-terminal domain-containing protein</fullName>
    </recommendedName>
</protein>
<feature type="transmembrane region" description="Helical" evidence="6">
    <location>
        <begin position="135"/>
        <end position="154"/>
    </location>
</feature>
<gene>
    <name evidence="8" type="ORF">ACRE_029250</name>
</gene>
<keyword evidence="2 6" id="KW-0812">Transmembrane</keyword>
<proteinExistence type="predicted"/>
<dbReference type="PANTHER" id="PTHR21324">
    <property type="entry name" value="FASTING-INDUCIBLE INTEGRAL MEMBRANE PROTEIN TM6P1-RELATED"/>
    <property type="match status" value="1"/>
</dbReference>
<evidence type="ECO:0000256" key="6">
    <source>
        <dbReference type="SAM" id="Phobius"/>
    </source>
</evidence>
<dbReference type="Proteomes" id="UP000029964">
    <property type="component" value="Unassembled WGS sequence"/>
</dbReference>
<dbReference type="Pfam" id="PF10277">
    <property type="entry name" value="Frag1"/>
    <property type="match status" value="1"/>
</dbReference>
<evidence type="ECO:0000256" key="5">
    <source>
        <dbReference type="SAM" id="MobiDB-lite"/>
    </source>
</evidence>
<reference evidence="9" key="1">
    <citation type="journal article" date="2014" name="Genome Announc.">
        <title>Genome sequence and annotation of Acremonium chrysogenum, producer of the beta-lactam antibiotic cephalosporin C.</title>
        <authorList>
            <person name="Terfehr D."/>
            <person name="Dahlmann T.A."/>
            <person name="Specht T."/>
            <person name="Zadra I."/>
            <person name="Kuernsteiner H."/>
            <person name="Kueck U."/>
        </authorList>
    </citation>
    <scope>NUCLEOTIDE SEQUENCE [LARGE SCALE GENOMIC DNA]</scope>
    <source>
        <strain evidence="9">ATCC 11550 / CBS 779.69 / DSM 880 / IAM 14645 / JCM 23072 / IMI 49137</strain>
    </source>
</reference>
<dbReference type="InterPro" id="IPR019402">
    <property type="entry name" value="CWH43_N"/>
</dbReference>
<keyword evidence="4 6" id="KW-0472">Membrane</keyword>
<dbReference type="AlphaFoldDB" id="A0A086TAB6"/>
<evidence type="ECO:0000256" key="4">
    <source>
        <dbReference type="ARBA" id="ARBA00023136"/>
    </source>
</evidence>
<feature type="transmembrane region" description="Helical" evidence="6">
    <location>
        <begin position="63"/>
        <end position="81"/>
    </location>
</feature>
<feature type="transmembrane region" description="Helical" evidence="6">
    <location>
        <begin position="9"/>
        <end position="33"/>
    </location>
</feature>
<evidence type="ECO:0000313" key="9">
    <source>
        <dbReference type="Proteomes" id="UP000029964"/>
    </source>
</evidence>
<dbReference type="GO" id="GO:0012505">
    <property type="term" value="C:endomembrane system"/>
    <property type="evidence" value="ECO:0007669"/>
    <property type="project" value="UniProtKB-SubCell"/>
</dbReference>
<keyword evidence="9" id="KW-1185">Reference proteome</keyword>
<evidence type="ECO:0000259" key="7">
    <source>
        <dbReference type="Pfam" id="PF10277"/>
    </source>
</evidence>
<evidence type="ECO:0000256" key="2">
    <source>
        <dbReference type="ARBA" id="ARBA00022692"/>
    </source>
</evidence>
<comment type="caution">
    <text evidence="8">The sequence shown here is derived from an EMBL/GenBank/DDBJ whole genome shotgun (WGS) entry which is preliminary data.</text>
</comment>
<evidence type="ECO:0000256" key="1">
    <source>
        <dbReference type="ARBA" id="ARBA00004127"/>
    </source>
</evidence>
<accession>A0A086TAB6</accession>
<feature type="region of interest" description="Disordered" evidence="5">
    <location>
        <begin position="240"/>
        <end position="260"/>
    </location>
</feature>
<dbReference type="InterPro" id="IPR050911">
    <property type="entry name" value="DRAM/TMEM150_Autophagy_Mod"/>
</dbReference>
<dbReference type="OrthoDB" id="10032492at2759"/>
<dbReference type="EMBL" id="JPKY01000021">
    <property type="protein sequence ID" value="KFH46298.1"/>
    <property type="molecule type" value="Genomic_DNA"/>
</dbReference>
<feature type="transmembrane region" description="Helical" evidence="6">
    <location>
        <begin position="202"/>
        <end position="224"/>
    </location>
</feature>
<keyword evidence="3 6" id="KW-1133">Transmembrane helix</keyword>
<dbReference type="HOGENOM" id="CLU_050573_0_0_1"/>
<dbReference type="GO" id="GO:0005886">
    <property type="term" value="C:plasma membrane"/>
    <property type="evidence" value="ECO:0007669"/>
    <property type="project" value="TreeGrafter"/>
</dbReference>
<feature type="transmembrane region" description="Helical" evidence="6">
    <location>
        <begin position="101"/>
        <end position="123"/>
    </location>
</feature>
<organism evidence="8 9">
    <name type="scientific">Hapsidospora chrysogenum (strain ATCC 11550 / CBS 779.69 / DSM 880 / IAM 14645 / JCM 23072 / IMI 49137)</name>
    <name type="common">Acremonium chrysogenum</name>
    <dbReference type="NCBI Taxonomy" id="857340"/>
    <lineage>
        <taxon>Eukaryota</taxon>
        <taxon>Fungi</taxon>
        <taxon>Dikarya</taxon>
        <taxon>Ascomycota</taxon>
        <taxon>Pezizomycotina</taxon>
        <taxon>Sordariomycetes</taxon>
        <taxon>Hypocreomycetidae</taxon>
        <taxon>Hypocreales</taxon>
        <taxon>Bionectriaceae</taxon>
        <taxon>Hapsidospora</taxon>
    </lineage>
</organism>
<sequence>MAARGFISYWWLPVFSSLVWLGMLLGMLLWWLVTVHRRRLPSVEPNMTLPYISDIGAFDLKPLFIAGACVTTVSFDLAFAAERWLRHRGRLVPNTSVVEKVLVGLTIVFAVVGTVGLICLSIFDTYRHNTLHNIFLALFIGGYMLSAVFTCWEYQRLGLMYRSHRVLRASFWIKLSFVLVELSLAVAFAITSSRGHKTVAAYIEWIIAFIFTFYILSFVIDLWPARLTKSRSRRYRLSSPEMAENGSAPPPRAAPAAGNF</sequence>
<dbReference type="STRING" id="857340.A0A086TAB6"/>
<name>A0A086TAB6_HAPC1</name>
<feature type="transmembrane region" description="Helical" evidence="6">
    <location>
        <begin position="166"/>
        <end position="190"/>
    </location>
</feature>